<evidence type="ECO:0000313" key="3">
    <source>
        <dbReference type="Proteomes" id="UP000500953"/>
    </source>
</evidence>
<dbReference type="RefSeq" id="WP_167490881.1">
    <property type="nucleotide sequence ID" value="NZ_CP046173.1"/>
</dbReference>
<organism evidence="2 3">
    <name type="scientific">Nocardia terpenica</name>
    <dbReference type="NCBI Taxonomy" id="455432"/>
    <lineage>
        <taxon>Bacteria</taxon>
        <taxon>Bacillati</taxon>
        <taxon>Actinomycetota</taxon>
        <taxon>Actinomycetes</taxon>
        <taxon>Mycobacteriales</taxon>
        <taxon>Nocardiaceae</taxon>
        <taxon>Nocardia</taxon>
    </lineage>
</organism>
<sequence>MPEKAETVAPVDDPAPAAVVVDKSPATAPPVAAYVPVASGATARDIVRERMRACREAPTIPPCPTCGNLPTEGHAQLQ</sequence>
<name>A0A6G9ZDR9_9NOCA</name>
<dbReference type="AlphaFoldDB" id="A0A6G9ZDR9"/>
<gene>
    <name evidence="2" type="ORF">F6W96_39990</name>
</gene>
<dbReference type="EMBL" id="CP046173">
    <property type="protein sequence ID" value="QIS23551.1"/>
    <property type="molecule type" value="Genomic_DNA"/>
</dbReference>
<accession>A0A6G9ZDR9</accession>
<proteinExistence type="predicted"/>
<evidence type="ECO:0000313" key="2">
    <source>
        <dbReference type="EMBL" id="QIS23551.1"/>
    </source>
</evidence>
<evidence type="ECO:0000256" key="1">
    <source>
        <dbReference type="SAM" id="MobiDB-lite"/>
    </source>
</evidence>
<protein>
    <submittedName>
        <fullName evidence="2">Uncharacterized protein</fullName>
    </submittedName>
</protein>
<feature type="region of interest" description="Disordered" evidence="1">
    <location>
        <begin position="59"/>
        <end position="78"/>
    </location>
</feature>
<dbReference type="Proteomes" id="UP000500953">
    <property type="component" value="Chromosome"/>
</dbReference>
<reference evidence="2 3" key="1">
    <citation type="journal article" date="2019" name="ACS Chem. Biol.">
        <title>Identification and Mobilization of a Cryptic Antibiotic Biosynthesis Gene Locus from a Human-Pathogenic Nocardia Isolate.</title>
        <authorList>
            <person name="Herisse M."/>
            <person name="Ishida K."/>
            <person name="Porter J.L."/>
            <person name="Howden B."/>
            <person name="Hertweck C."/>
            <person name="Stinear T.P."/>
            <person name="Pidot S.J."/>
        </authorList>
    </citation>
    <scope>NUCLEOTIDE SEQUENCE [LARGE SCALE GENOMIC DNA]</scope>
    <source>
        <strain evidence="2 3">AUSMDU00012715</strain>
    </source>
</reference>